<evidence type="ECO:0000256" key="5">
    <source>
        <dbReference type="SAM" id="MobiDB-lite"/>
    </source>
</evidence>
<evidence type="ECO:0000256" key="6">
    <source>
        <dbReference type="SAM" id="SignalP"/>
    </source>
</evidence>
<dbReference type="AlphaFoldDB" id="A0A376BLH5"/>
<feature type="domain" description="C-type lysozyme inhibitor" evidence="7">
    <location>
        <begin position="54"/>
        <end position="123"/>
    </location>
</feature>
<keyword evidence="2" id="KW-0472">Membrane</keyword>
<evidence type="ECO:0000256" key="3">
    <source>
        <dbReference type="ARBA" id="ARBA00023139"/>
    </source>
</evidence>
<proteinExistence type="predicted"/>
<name>A0A376BLH5_9NEIS</name>
<dbReference type="InterPro" id="IPR036328">
    <property type="entry name" value="MliC_sf"/>
</dbReference>
<evidence type="ECO:0000256" key="4">
    <source>
        <dbReference type="ARBA" id="ARBA00023288"/>
    </source>
</evidence>
<evidence type="ECO:0000259" key="7">
    <source>
        <dbReference type="Pfam" id="PF09864"/>
    </source>
</evidence>
<dbReference type="OrthoDB" id="8606823at2"/>
<sequence length="136" mass="14348">MKSITILGAIATAVLMSACVSQSPNPTQSSTQAQTPSAPLPAPTAASTAPDQVFHCKNGMTATVKYNVGEDKIRLFVDTIESSAILSLAPSGSGERYVSANAFYNKPAEFHFKGKDGNLSFQDPYGNKVNTSCRSK</sequence>
<dbReference type="EMBL" id="UFSO01000002">
    <property type="protein sequence ID" value="SSY70612.1"/>
    <property type="molecule type" value="Genomic_DNA"/>
</dbReference>
<keyword evidence="3" id="KW-0564">Palmitate</keyword>
<keyword evidence="9" id="KW-1185">Reference proteome</keyword>
<organism evidence="8 9">
    <name type="scientific">Alysiella crassa</name>
    <dbReference type="NCBI Taxonomy" id="153491"/>
    <lineage>
        <taxon>Bacteria</taxon>
        <taxon>Pseudomonadati</taxon>
        <taxon>Pseudomonadota</taxon>
        <taxon>Betaproteobacteria</taxon>
        <taxon>Neisseriales</taxon>
        <taxon>Neisseriaceae</taxon>
        <taxon>Alysiella</taxon>
    </lineage>
</organism>
<feature type="signal peptide" evidence="6">
    <location>
        <begin position="1"/>
        <end position="18"/>
    </location>
</feature>
<dbReference type="Proteomes" id="UP000254209">
    <property type="component" value="Unassembled WGS sequence"/>
</dbReference>
<protein>
    <submittedName>
        <fullName evidence="8">Membrane-bound lysozyme-inhibitor of c-type lysozyme</fullName>
    </submittedName>
</protein>
<dbReference type="SUPFAM" id="SSF141488">
    <property type="entry name" value="YdhA-like"/>
    <property type="match status" value="1"/>
</dbReference>
<feature type="chain" id="PRO_5016673690" evidence="6">
    <location>
        <begin position="19"/>
        <end position="136"/>
    </location>
</feature>
<dbReference type="InterPro" id="IPR018660">
    <property type="entry name" value="MliC"/>
</dbReference>
<keyword evidence="1 6" id="KW-0732">Signal</keyword>
<evidence type="ECO:0000313" key="8">
    <source>
        <dbReference type="EMBL" id="SSY70612.1"/>
    </source>
</evidence>
<evidence type="ECO:0000256" key="1">
    <source>
        <dbReference type="ARBA" id="ARBA00022729"/>
    </source>
</evidence>
<feature type="region of interest" description="Disordered" evidence="5">
    <location>
        <begin position="23"/>
        <end position="47"/>
    </location>
</feature>
<dbReference type="Gene3D" id="2.40.128.200">
    <property type="match status" value="1"/>
</dbReference>
<accession>A0A376BLH5</accession>
<dbReference type="PROSITE" id="PS51257">
    <property type="entry name" value="PROKAR_LIPOPROTEIN"/>
    <property type="match status" value="1"/>
</dbReference>
<keyword evidence="4" id="KW-0449">Lipoprotein</keyword>
<dbReference type="STRING" id="1120980.GCA_000745955_02298"/>
<gene>
    <name evidence="8" type="ORF">NCTC10283_00714</name>
</gene>
<evidence type="ECO:0000313" key="9">
    <source>
        <dbReference type="Proteomes" id="UP000254209"/>
    </source>
</evidence>
<dbReference type="Pfam" id="PF09864">
    <property type="entry name" value="MliC"/>
    <property type="match status" value="1"/>
</dbReference>
<reference evidence="8 9" key="1">
    <citation type="submission" date="2018-06" db="EMBL/GenBank/DDBJ databases">
        <authorList>
            <consortium name="Pathogen Informatics"/>
            <person name="Doyle S."/>
        </authorList>
    </citation>
    <scope>NUCLEOTIDE SEQUENCE [LARGE SCALE GENOMIC DNA]</scope>
    <source>
        <strain evidence="8 9">NCTC10283</strain>
    </source>
</reference>
<dbReference type="RefSeq" id="WP_051968610.1">
    <property type="nucleotide sequence ID" value="NZ_CP091519.2"/>
</dbReference>
<evidence type="ECO:0000256" key="2">
    <source>
        <dbReference type="ARBA" id="ARBA00023136"/>
    </source>
</evidence>